<dbReference type="InterPro" id="IPR011600">
    <property type="entry name" value="Pept_C14_caspase"/>
</dbReference>
<dbReference type="AlphaFoldDB" id="A0A5B7JIM8"/>
<reference evidence="2 3" key="1">
    <citation type="submission" date="2019-05" db="EMBL/GenBank/DDBJ databases">
        <title>Another draft genome of Portunus trituberculatus and its Hox gene families provides insights of decapod evolution.</title>
        <authorList>
            <person name="Jeong J.-H."/>
            <person name="Song I."/>
            <person name="Kim S."/>
            <person name="Choi T."/>
            <person name="Kim D."/>
            <person name="Ryu S."/>
            <person name="Kim W."/>
        </authorList>
    </citation>
    <scope>NUCLEOTIDE SEQUENCE [LARGE SCALE GENOMIC DNA]</scope>
    <source>
        <tissue evidence="2">Muscle</tissue>
    </source>
</reference>
<evidence type="ECO:0000259" key="1">
    <source>
        <dbReference type="Pfam" id="PF00656"/>
    </source>
</evidence>
<name>A0A5B7JIM8_PORTR</name>
<sequence>MNENRIGASKDMNRVRELFEKVFMYDVFVKVDPTAEQIKSIISKLKAARNKFYDRCV</sequence>
<evidence type="ECO:0000313" key="2">
    <source>
        <dbReference type="EMBL" id="MPC96580.1"/>
    </source>
</evidence>
<dbReference type="Pfam" id="PF00656">
    <property type="entry name" value="Peptidase_C14"/>
    <property type="match status" value="1"/>
</dbReference>
<gene>
    <name evidence="2" type="ORF">E2C01_091846</name>
</gene>
<dbReference type="SUPFAM" id="SSF52129">
    <property type="entry name" value="Caspase-like"/>
    <property type="match status" value="1"/>
</dbReference>
<dbReference type="Proteomes" id="UP000324222">
    <property type="component" value="Unassembled WGS sequence"/>
</dbReference>
<proteinExistence type="predicted"/>
<protein>
    <recommendedName>
        <fullName evidence="1">Peptidase C14 caspase domain-containing protein</fullName>
    </recommendedName>
</protein>
<dbReference type="EMBL" id="VSRR010106573">
    <property type="protein sequence ID" value="MPC96580.1"/>
    <property type="molecule type" value="Genomic_DNA"/>
</dbReference>
<dbReference type="Gene3D" id="3.40.50.1460">
    <property type="match status" value="1"/>
</dbReference>
<feature type="domain" description="Peptidase C14 caspase" evidence="1">
    <location>
        <begin position="2"/>
        <end position="56"/>
    </location>
</feature>
<dbReference type="OrthoDB" id="6114029at2759"/>
<comment type="caution">
    <text evidence="2">The sequence shown here is derived from an EMBL/GenBank/DDBJ whole genome shotgun (WGS) entry which is preliminary data.</text>
</comment>
<accession>A0A5B7JIM8</accession>
<dbReference type="InterPro" id="IPR029030">
    <property type="entry name" value="Caspase-like_dom_sf"/>
</dbReference>
<evidence type="ECO:0000313" key="3">
    <source>
        <dbReference type="Proteomes" id="UP000324222"/>
    </source>
</evidence>
<keyword evidence="3" id="KW-1185">Reference proteome</keyword>
<dbReference type="GO" id="GO:0004197">
    <property type="term" value="F:cysteine-type endopeptidase activity"/>
    <property type="evidence" value="ECO:0007669"/>
    <property type="project" value="InterPro"/>
</dbReference>
<organism evidence="2 3">
    <name type="scientific">Portunus trituberculatus</name>
    <name type="common">Swimming crab</name>
    <name type="synonym">Neptunus trituberculatus</name>
    <dbReference type="NCBI Taxonomy" id="210409"/>
    <lineage>
        <taxon>Eukaryota</taxon>
        <taxon>Metazoa</taxon>
        <taxon>Ecdysozoa</taxon>
        <taxon>Arthropoda</taxon>
        <taxon>Crustacea</taxon>
        <taxon>Multicrustacea</taxon>
        <taxon>Malacostraca</taxon>
        <taxon>Eumalacostraca</taxon>
        <taxon>Eucarida</taxon>
        <taxon>Decapoda</taxon>
        <taxon>Pleocyemata</taxon>
        <taxon>Brachyura</taxon>
        <taxon>Eubrachyura</taxon>
        <taxon>Portunoidea</taxon>
        <taxon>Portunidae</taxon>
        <taxon>Portuninae</taxon>
        <taxon>Portunus</taxon>
    </lineage>
</organism>
<dbReference type="GO" id="GO:0006508">
    <property type="term" value="P:proteolysis"/>
    <property type="evidence" value="ECO:0007669"/>
    <property type="project" value="InterPro"/>
</dbReference>